<keyword evidence="3 6" id="KW-0732">Signal</keyword>
<dbReference type="RefSeq" id="WP_021981452.1">
    <property type="nucleotide sequence ID" value="NZ_CACRUT010000015.1"/>
</dbReference>
<sequence length="449" mass="51945">MKKRRLNILWIMAALFAFTGCNDFLDIQPVGKVMPKTAKEYRALLTDAYSRIPAERGKTTFRSDELTMEGETNTTNLDSYLDIWRWNDTSPDETTLPFEWLQFYYVSYIANSVIEQQYNITEATDAERNQLAGEAYMLRAYMHFILVNLYAEPYTHCDPKNTKGIPLKLDSDINKVLSRNTIAEVYTSILSDIKEAERLLNVEEWPEGETYRFNTLSVPAFRARVYLYMGDWQQAYTNATDVVGKHGELEDLTASSTLPNHYQSVEAILSMENIFNSSSLGAGYVASGLLSLYRSGDLRKSKFYKQLSASATEVLKAGVNTYRCTFRSAEFYLTAAEAALELNDMDNARHYLTELMKKRYLSAIYPTYEAEILSMTQDELREEIYNERFRELAFEGHRWFDLRRTTRQELTKTYKGETYVLQKDDSRYTLRIPADAIEANPGLEEENRE</sequence>
<evidence type="ECO:0000256" key="4">
    <source>
        <dbReference type="ARBA" id="ARBA00023136"/>
    </source>
</evidence>
<dbReference type="GO" id="GO:0009279">
    <property type="term" value="C:cell outer membrane"/>
    <property type="evidence" value="ECO:0007669"/>
    <property type="project" value="UniProtKB-SubCell"/>
</dbReference>
<evidence type="ECO:0000259" key="8">
    <source>
        <dbReference type="Pfam" id="PF14322"/>
    </source>
</evidence>
<accession>A0A6N3DZY8</accession>
<reference evidence="9" key="1">
    <citation type="submission" date="2019-11" db="EMBL/GenBank/DDBJ databases">
        <authorList>
            <person name="Feng L."/>
        </authorList>
    </citation>
    <scope>NUCLEOTIDE SEQUENCE</scope>
    <source>
        <strain evidence="9">PclaraLFYP37</strain>
    </source>
</reference>
<feature type="signal peptide" evidence="6">
    <location>
        <begin position="1"/>
        <end position="19"/>
    </location>
</feature>
<dbReference type="Pfam" id="PF07980">
    <property type="entry name" value="SusD_RagB"/>
    <property type="match status" value="1"/>
</dbReference>
<dbReference type="AlphaFoldDB" id="A0A6N3DZY8"/>
<evidence type="ECO:0000256" key="1">
    <source>
        <dbReference type="ARBA" id="ARBA00004442"/>
    </source>
</evidence>
<name>A0A6N3DZY8_9BACT</name>
<dbReference type="SUPFAM" id="SSF48452">
    <property type="entry name" value="TPR-like"/>
    <property type="match status" value="1"/>
</dbReference>
<comment type="similarity">
    <text evidence="2">Belongs to the SusD family.</text>
</comment>
<organism evidence="9">
    <name type="scientific">Paraprevotella clara</name>
    <dbReference type="NCBI Taxonomy" id="454154"/>
    <lineage>
        <taxon>Bacteria</taxon>
        <taxon>Pseudomonadati</taxon>
        <taxon>Bacteroidota</taxon>
        <taxon>Bacteroidia</taxon>
        <taxon>Bacteroidales</taxon>
        <taxon>Prevotellaceae</taxon>
        <taxon>Paraprevotella</taxon>
    </lineage>
</organism>
<dbReference type="InterPro" id="IPR011990">
    <property type="entry name" value="TPR-like_helical_dom_sf"/>
</dbReference>
<dbReference type="InterPro" id="IPR012944">
    <property type="entry name" value="SusD_RagB_dom"/>
</dbReference>
<evidence type="ECO:0000256" key="2">
    <source>
        <dbReference type="ARBA" id="ARBA00006275"/>
    </source>
</evidence>
<dbReference type="Gene3D" id="1.25.40.390">
    <property type="match status" value="1"/>
</dbReference>
<feature type="chain" id="PRO_5026813396" evidence="6">
    <location>
        <begin position="20"/>
        <end position="449"/>
    </location>
</feature>
<evidence type="ECO:0000256" key="3">
    <source>
        <dbReference type="ARBA" id="ARBA00022729"/>
    </source>
</evidence>
<keyword evidence="5" id="KW-0998">Cell outer membrane</keyword>
<feature type="domain" description="RagB/SusD" evidence="7">
    <location>
        <begin position="319"/>
        <end position="443"/>
    </location>
</feature>
<evidence type="ECO:0000256" key="6">
    <source>
        <dbReference type="SAM" id="SignalP"/>
    </source>
</evidence>
<dbReference type="PROSITE" id="PS51257">
    <property type="entry name" value="PROKAR_LIPOPROTEIN"/>
    <property type="match status" value="1"/>
</dbReference>
<proteinExistence type="inferred from homology"/>
<keyword evidence="4" id="KW-0472">Membrane</keyword>
<comment type="subcellular location">
    <subcellularLocation>
        <location evidence="1">Cell outer membrane</location>
    </subcellularLocation>
</comment>
<evidence type="ECO:0000313" key="9">
    <source>
        <dbReference type="EMBL" id="VYU31037.1"/>
    </source>
</evidence>
<dbReference type="EMBL" id="CACRUT010000015">
    <property type="protein sequence ID" value="VYU31037.1"/>
    <property type="molecule type" value="Genomic_DNA"/>
</dbReference>
<dbReference type="CDD" id="cd08977">
    <property type="entry name" value="SusD"/>
    <property type="match status" value="1"/>
</dbReference>
<gene>
    <name evidence="9" type="ORF">PCLFYP37_02475</name>
</gene>
<protein>
    <submittedName>
        <fullName evidence="9">SusD family protein</fullName>
    </submittedName>
</protein>
<feature type="domain" description="SusD-like N-terminal" evidence="8">
    <location>
        <begin position="23"/>
        <end position="227"/>
    </location>
</feature>
<dbReference type="Pfam" id="PF14322">
    <property type="entry name" value="SusD-like_3"/>
    <property type="match status" value="1"/>
</dbReference>
<dbReference type="InterPro" id="IPR033985">
    <property type="entry name" value="SusD-like_N"/>
</dbReference>
<evidence type="ECO:0000256" key="5">
    <source>
        <dbReference type="ARBA" id="ARBA00023237"/>
    </source>
</evidence>
<evidence type="ECO:0000259" key="7">
    <source>
        <dbReference type="Pfam" id="PF07980"/>
    </source>
</evidence>